<evidence type="ECO:0000313" key="3">
    <source>
        <dbReference type="Proteomes" id="UP000198914"/>
    </source>
</evidence>
<dbReference type="Pfam" id="PF04752">
    <property type="entry name" value="ChaC"/>
    <property type="match status" value="1"/>
</dbReference>
<protein>
    <submittedName>
        <fullName evidence="2">Cation transport regulator ChaC</fullName>
    </submittedName>
</protein>
<proteinExistence type="predicted"/>
<dbReference type="InterPro" id="IPR006840">
    <property type="entry name" value="ChaC"/>
</dbReference>
<keyword evidence="3" id="KW-1185">Reference proteome</keyword>
<dbReference type="Proteomes" id="UP000198914">
    <property type="component" value="Unassembled WGS sequence"/>
</dbReference>
<dbReference type="RefSeq" id="WP_092644535.1">
    <property type="nucleotide sequence ID" value="NZ_FNPX01000005.1"/>
</dbReference>
<gene>
    <name evidence="2" type="ORF">SAMN05444004_10585</name>
</gene>
<dbReference type="OrthoDB" id="9795692at2"/>
<dbReference type="EMBL" id="FNPX01000005">
    <property type="protein sequence ID" value="SDZ02599.1"/>
    <property type="molecule type" value="Genomic_DNA"/>
</dbReference>
<dbReference type="GO" id="GO:0006751">
    <property type="term" value="P:glutathione catabolic process"/>
    <property type="evidence" value="ECO:0007669"/>
    <property type="project" value="InterPro"/>
</dbReference>
<name>A0A1H3PQB2_9RHOB</name>
<keyword evidence="1" id="KW-0456">Lyase</keyword>
<organism evidence="2 3">
    <name type="scientific">Jannaschia faecimaris</name>
    <dbReference type="NCBI Taxonomy" id="1244108"/>
    <lineage>
        <taxon>Bacteria</taxon>
        <taxon>Pseudomonadati</taxon>
        <taxon>Pseudomonadota</taxon>
        <taxon>Alphaproteobacteria</taxon>
        <taxon>Rhodobacterales</taxon>
        <taxon>Roseobacteraceae</taxon>
        <taxon>Jannaschia</taxon>
    </lineage>
</organism>
<dbReference type="AlphaFoldDB" id="A0A1H3PQB2"/>
<dbReference type="Gene3D" id="3.10.490.10">
    <property type="entry name" value="Gamma-glutamyl cyclotransferase-like"/>
    <property type="match status" value="1"/>
</dbReference>
<reference evidence="3" key="1">
    <citation type="submission" date="2016-10" db="EMBL/GenBank/DDBJ databases">
        <authorList>
            <person name="Varghese N."/>
            <person name="Submissions S."/>
        </authorList>
    </citation>
    <scope>NUCLEOTIDE SEQUENCE [LARGE SCALE GENOMIC DNA]</scope>
    <source>
        <strain evidence="3">DSM 100420</strain>
    </source>
</reference>
<dbReference type="STRING" id="1244108.SAMN05444004_10585"/>
<dbReference type="GO" id="GO:0061928">
    <property type="term" value="F:glutathione specific gamma-glutamylcyclotransferase activity"/>
    <property type="evidence" value="ECO:0007669"/>
    <property type="project" value="InterPro"/>
</dbReference>
<accession>A0A1H3PQB2</accession>
<evidence type="ECO:0000256" key="1">
    <source>
        <dbReference type="ARBA" id="ARBA00023239"/>
    </source>
</evidence>
<sequence>MWNPRLYFEEVRRAWLPDHAQRFIVMNIYRARGTAEAPGPMAAIDRGGTGYRSLAFRIADAKIETGTDVLWQREGIGPGYWHVIVDARIGDEQITALTFIANHNADLIDSEMSRDGQIGYLVAGTSIDYLRNLVCRLCAVGIRDADVEDLLHDGEASFSETAWA</sequence>
<evidence type="ECO:0000313" key="2">
    <source>
        <dbReference type="EMBL" id="SDZ02599.1"/>
    </source>
</evidence>